<accession>A0ABM0MHA8</accession>
<evidence type="ECO:0000313" key="2">
    <source>
        <dbReference type="Proteomes" id="UP000694865"/>
    </source>
</evidence>
<keyword evidence="2" id="KW-1185">Reference proteome</keyword>
<dbReference type="Pfam" id="PF02338">
    <property type="entry name" value="OTU"/>
    <property type="match status" value="1"/>
</dbReference>
<dbReference type="SUPFAM" id="SSF54001">
    <property type="entry name" value="Cysteine proteinases"/>
    <property type="match status" value="1"/>
</dbReference>
<reference evidence="3" key="1">
    <citation type="submission" date="2025-08" db="UniProtKB">
        <authorList>
            <consortium name="RefSeq"/>
        </authorList>
    </citation>
    <scope>IDENTIFICATION</scope>
    <source>
        <tissue evidence="3">Testes</tissue>
    </source>
</reference>
<evidence type="ECO:0000259" key="1">
    <source>
        <dbReference type="PROSITE" id="PS50802"/>
    </source>
</evidence>
<feature type="non-terminal residue" evidence="3">
    <location>
        <position position="174"/>
    </location>
</feature>
<dbReference type="InterPro" id="IPR050704">
    <property type="entry name" value="Peptidase_C85-like"/>
</dbReference>
<gene>
    <name evidence="3" type="primary">LOC102808874</name>
</gene>
<dbReference type="InterPro" id="IPR003323">
    <property type="entry name" value="OTU_dom"/>
</dbReference>
<dbReference type="PANTHER" id="PTHR12419">
    <property type="entry name" value="OTU DOMAIN CONTAINING PROTEIN"/>
    <property type="match status" value="1"/>
</dbReference>
<dbReference type="RefSeq" id="XP_006819399.1">
    <property type="nucleotide sequence ID" value="XM_006819336.1"/>
</dbReference>
<evidence type="ECO:0000313" key="3">
    <source>
        <dbReference type="RefSeq" id="XP_006819399.1"/>
    </source>
</evidence>
<dbReference type="Gene3D" id="3.90.70.80">
    <property type="match status" value="1"/>
</dbReference>
<dbReference type="CDD" id="cd22758">
    <property type="entry name" value="OTU_232R-like"/>
    <property type="match status" value="1"/>
</dbReference>
<name>A0ABM0MHA8_SACKO</name>
<dbReference type="InterPro" id="IPR038765">
    <property type="entry name" value="Papain-like_cys_pep_sf"/>
</dbReference>
<dbReference type="PANTHER" id="PTHR12419:SF11">
    <property type="entry name" value="OTU DOMAIN-CONTAINING PROTEIN DDB_G0284757"/>
    <property type="match status" value="1"/>
</dbReference>
<feature type="non-terminal residue" evidence="3">
    <location>
        <position position="1"/>
    </location>
</feature>
<protein>
    <submittedName>
        <fullName evidence="3">OTU domain-containing protein 3-like</fullName>
    </submittedName>
</protein>
<organism evidence="2 3">
    <name type="scientific">Saccoglossus kowalevskii</name>
    <name type="common">Acorn worm</name>
    <dbReference type="NCBI Taxonomy" id="10224"/>
    <lineage>
        <taxon>Eukaryota</taxon>
        <taxon>Metazoa</taxon>
        <taxon>Hemichordata</taxon>
        <taxon>Enteropneusta</taxon>
        <taxon>Harrimaniidae</taxon>
        <taxon>Saccoglossus</taxon>
    </lineage>
</organism>
<sequence>YIKEFLDLLNVLKQSRMEAEHVAKYTDELNAALRKEGLQIKNPPTPGDGNCLFHALSDQMSGKLNILQDVLDHLMLRQIVIDYMINSKENLEDLVSADLLDMKLSWDEYIENMRKPGVWGDQIVLTVVAIMTNTVIKLVSPTFTRVIRPPESGTDTMYLGYIPHLHFLSVNPVA</sequence>
<dbReference type="Proteomes" id="UP000694865">
    <property type="component" value="Unplaced"/>
</dbReference>
<dbReference type="PROSITE" id="PS50802">
    <property type="entry name" value="OTU"/>
    <property type="match status" value="1"/>
</dbReference>
<proteinExistence type="predicted"/>
<feature type="domain" description="OTU" evidence="1">
    <location>
        <begin position="40"/>
        <end position="173"/>
    </location>
</feature>
<dbReference type="GeneID" id="102808874"/>